<evidence type="ECO:0000313" key="2">
    <source>
        <dbReference type="EMBL" id="KTQ95278.1"/>
    </source>
</evidence>
<dbReference type="EMBL" id="LDPZ01000023">
    <property type="protein sequence ID" value="KTQ95278.1"/>
    <property type="molecule type" value="Genomic_DNA"/>
</dbReference>
<reference evidence="2 3" key="1">
    <citation type="journal article" date="2016" name="Front. Microbiol.">
        <title>Genomic Resource of Rice Seed Associated Bacteria.</title>
        <authorList>
            <person name="Midha S."/>
            <person name="Bansal K."/>
            <person name="Sharma S."/>
            <person name="Kumar N."/>
            <person name="Patil P.P."/>
            <person name="Chaudhry V."/>
            <person name="Patil P.B."/>
        </authorList>
    </citation>
    <scope>NUCLEOTIDE SEQUENCE [LARGE SCALE GENOMIC DNA]</scope>
    <source>
        <strain evidence="2 3">NS226</strain>
    </source>
</reference>
<evidence type="ECO:0000259" key="1">
    <source>
        <dbReference type="Pfam" id="PF08972"/>
    </source>
</evidence>
<dbReference type="RefSeq" id="WP_058635183.1">
    <property type="nucleotide sequence ID" value="NZ_LDPZ01000023.1"/>
</dbReference>
<dbReference type="InterPro" id="IPR015066">
    <property type="entry name" value="DUF1902"/>
</dbReference>
<evidence type="ECO:0000313" key="3">
    <source>
        <dbReference type="Proteomes" id="UP000078272"/>
    </source>
</evidence>
<dbReference type="STRING" id="401562.NS365_16450"/>
<name>A0A175R9M9_9HYPH</name>
<proteinExistence type="predicted"/>
<dbReference type="AlphaFoldDB" id="A0A175R9M9"/>
<dbReference type="Pfam" id="PF08972">
    <property type="entry name" value="DUF1902"/>
    <property type="match status" value="1"/>
</dbReference>
<dbReference type="SUPFAM" id="SSF143100">
    <property type="entry name" value="TTHA1013/TTHA0281-like"/>
    <property type="match status" value="1"/>
</dbReference>
<comment type="caution">
    <text evidence="2">The sequence shown here is derived from an EMBL/GenBank/DDBJ whole genome shotgun (WGS) entry which is preliminary data.</text>
</comment>
<sequence>MSQRPTIFTVTAFRDEEADVWVGSCDAVPMTAESESLDLLLVRLAEMAADLLPDNHPGLDPSSVFLQLSVLQDIGSHAAAA</sequence>
<dbReference type="InterPro" id="IPR035069">
    <property type="entry name" value="TTHA1013/TTHA0281-like"/>
</dbReference>
<dbReference type="Proteomes" id="UP000078272">
    <property type="component" value="Unassembled WGS sequence"/>
</dbReference>
<dbReference type="Gene3D" id="3.30.2390.10">
    <property type="entry name" value="TTHA1013-like"/>
    <property type="match status" value="1"/>
</dbReference>
<dbReference type="OrthoDB" id="7908769at2"/>
<dbReference type="PATRIC" id="fig|401562.3.peg.1946"/>
<accession>A0A175R9M9</accession>
<organism evidence="2 3">
    <name type="scientific">Aureimonas ureilytica</name>
    <dbReference type="NCBI Taxonomy" id="401562"/>
    <lineage>
        <taxon>Bacteria</taxon>
        <taxon>Pseudomonadati</taxon>
        <taxon>Pseudomonadota</taxon>
        <taxon>Alphaproteobacteria</taxon>
        <taxon>Hyphomicrobiales</taxon>
        <taxon>Aurantimonadaceae</taxon>
        <taxon>Aureimonas</taxon>
    </lineage>
</organism>
<protein>
    <recommendedName>
        <fullName evidence="1">DUF1902 domain-containing protein</fullName>
    </recommendedName>
</protein>
<gene>
    <name evidence="2" type="ORF">NS226_12025</name>
</gene>
<feature type="domain" description="DUF1902" evidence="1">
    <location>
        <begin position="10"/>
        <end position="59"/>
    </location>
</feature>